<dbReference type="HOGENOM" id="CLU_001805_2_1_11"/>
<name>F8A730_CELGA</name>
<dbReference type="GO" id="GO:0046872">
    <property type="term" value="F:metal ion binding"/>
    <property type="evidence" value="ECO:0007669"/>
    <property type="project" value="UniProtKB-UniRule"/>
</dbReference>
<dbReference type="Gene3D" id="1.10.1370.10">
    <property type="entry name" value="Neurolysin, domain 3"/>
    <property type="match status" value="1"/>
</dbReference>
<proteinExistence type="inferred from homology"/>
<dbReference type="GO" id="GO:0004222">
    <property type="term" value="F:metalloendopeptidase activity"/>
    <property type="evidence" value="ECO:0007669"/>
    <property type="project" value="InterPro"/>
</dbReference>
<organism evidence="9 10">
    <name type="scientific">Cellulomonas gilvus (strain ATCC 13127 / NRRL B-14078)</name>
    <name type="common">Cellvibrio gilvus</name>
    <dbReference type="NCBI Taxonomy" id="593907"/>
    <lineage>
        <taxon>Bacteria</taxon>
        <taxon>Bacillati</taxon>
        <taxon>Actinomycetota</taxon>
        <taxon>Actinomycetes</taxon>
        <taxon>Micrococcales</taxon>
        <taxon>Cellulomonadaceae</taxon>
        <taxon>Cellulomonas</taxon>
    </lineage>
</organism>
<evidence type="ECO:0000313" key="9">
    <source>
        <dbReference type="EMBL" id="AEI13517.1"/>
    </source>
</evidence>
<dbReference type="EMBL" id="CP002665">
    <property type="protein sequence ID" value="AEI13517.1"/>
    <property type="molecule type" value="Genomic_DNA"/>
</dbReference>
<dbReference type="CDD" id="cd06455">
    <property type="entry name" value="M3A_TOP"/>
    <property type="match status" value="1"/>
</dbReference>
<evidence type="ECO:0000313" key="10">
    <source>
        <dbReference type="Proteomes" id="UP000000485"/>
    </source>
</evidence>
<dbReference type="GO" id="GO:0006508">
    <property type="term" value="P:proteolysis"/>
    <property type="evidence" value="ECO:0007669"/>
    <property type="project" value="UniProtKB-KW"/>
</dbReference>
<dbReference type="OrthoDB" id="9773538at2"/>
<dbReference type="GO" id="GO:0006518">
    <property type="term" value="P:peptide metabolic process"/>
    <property type="evidence" value="ECO:0007669"/>
    <property type="project" value="TreeGrafter"/>
</dbReference>
<keyword evidence="10" id="KW-1185">Reference proteome</keyword>
<dbReference type="RefSeq" id="WP_013885034.1">
    <property type="nucleotide sequence ID" value="NC_015671.1"/>
</dbReference>
<evidence type="ECO:0000259" key="8">
    <source>
        <dbReference type="Pfam" id="PF01432"/>
    </source>
</evidence>
<keyword evidence="2 7" id="KW-0645">Protease</keyword>
<reference evidence="10" key="1">
    <citation type="submission" date="2011-04" db="EMBL/GenBank/DDBJ databases">
        <title>Complete sequence of Cellvibrio gilvus ATCC 13127.</title>
        <authorList>
            <person name="Lucas S."/>
            <person name="Han J."/>
            <person name="Lapidus A."/>
            <person name="Cheng J.-F."/>
            <person name="Goodwin L."/>
            <person name="Pitluck S."/>
            <person name="Peters L."/>
            <person name="Munk A."/>
            <person name="Detter J.C."/>
            <person name="Han C."/>
            <person name="Tapia R."/>
            <person name="Land M."/>
            <person name="Hauser L."/>
            <person name="Kyrpides N."/>
            <person name="Ivanova N."/>
            <person name="Ovchinnikova G."/>
            <person name="Pagani I."/>
            <person name="Mead D."/>
            <person name="Brumm P."/>
            <person name="Woyke T."/>
        </authorList>
    </citation>
    <scope>NUCLEOTIDE SEQUENCE [LARGE SCALE GENOMIC DNA]</scope>
    <source>
        <strain evidence="10">ATCC 13127 / NRRL B-14078</strain>
    </source>
</reference>
<dbReference type="PANTHER" id="PTHR11804">
    <property type="entry name" value="PROTEASE M3 THIMET OLIGOPEPTIDASE-RELATED"/>
    <property type="match status" value="1"/>
</dbReference>
<comment type="similarity">
    <text evidence="1 7">Belongs to the peptidase M3 family.</text>
</comment>
<accession>F8A730</accession>
<dbReference type="InterPro" id="IPR001567">
    <property type="entry name" value="Pept_M3A_M3B_dom"/>
</dbReference>
<dbReference type="InterPro" id="IPR024077">
    <property type="entry name" value="Neurolysin/TOP_dom2"/>
</dbReference>
<dbReference type="AlphaFoldDB" id="F8A730"/>
<dbReference type="PANTHER" id="PTHR11804:SF84">
    <property type="entry name" value="SACCHAROLYSIN"/>
    <property type="match status" value="1"/>
</dbReference>
<keyword evidence="5 7" id="KW-0862">Zinc</keyword>
<dbReference type="Gene3D" id="1.10.1370.40">
    <property type="match status" value="1"/>
</dbReference>
<dbReference type="Pfam" id="PF01432">
    <property type="entry name" value="Peptidase_M3"/>
    <property type="match status" value="1"/>
</dbReference>
<keyword evidence="4 7" id="KW-0378">Hydrolase</keyword>
<gene>
    <name evidence="9" type="ordered locus">Celgi_3025</name>
</gene>
<sequence>MTLEPLQLPADADAWPDFLTTVVDAALDEARAHVATLKDGTPRSAAQVLELWNASDAALGQASAAAHLLAEVHPDAEVRTAAEERAQAAEDFATERGLDRELWEAFAATDPSGLDADARRVHAHVLRDFRRSGVDRSPQERETLRTLAQRCTELGLEFARNIREGARSIRVRPEQLAGLPADFLESHPADDEGLVTLTTEYPDLIPVRTYARDAHVRRALTSEYLRIASPVNAPVLAELLRLRDERAHLLGYPDWPTYDAEVKMIGSGAAIADFIERLDALTVEAARRDVAVLLERFRADDPSASAVTPADSLYYDQVIRREQYDVDAQEVRRYFRYAQVRDGVMSTIGRLLGLTFERVDVPAWHESVEAYDVRSEGERIGRFYLDMHPRAGKFNHAAQFSLVPGLAGVRLPEGVLVCNFPTGTMEHDDVCTFFHEFGHLVHEIVGGHQRWAEFSGVATEWDFVEAPSQLLEEWAWDAGVLRTFATDESGEPIPEALVERMRAADAFGRGSWTRRQLNFTALSYGLHADPPADLDAFTAQVDARFGPFAPLPDTHQTTGFGHLDGYGSGYYTYLWSLVIAKDLLTAFGGDLMNPEVGRRYREAILAPGGSRDAADLVTGFLGRPHTFDAFTSWLAAT</sequence>
<evidence type="ECO:0000256" key="4">
    <source>
        <dbReference type="ARBA" id="ARBA00022801"/>
    </source>
</evidence>
<dbReference type="SUPFAM" id="SSF55486">
    <property type="entry name" value="Metalloproteases ('zincins'), catalytic domain"/>
    <property type="match status" value="1"/>
</dbReference>
<dbReference type="STRING" id="593907.Celgi_3025"/>
<evidence type="ECO:0000256" key="7">
    <source>
        <dbReference type="RuleBase" id="RU003435"/>
    </source>
</evidence>
<evidence type="ECO:0000256" key="2">
    <source>
        <dbReference type="ARBA" id="ARBA00022670"/>
    </source>
</evidence>
<dbReference type="Proteomes" id="UP000000485">
    <property type="component" value="Chromosome"/>
</dbReference>
<dbReference type="KEGG" id="cga:Celgi_3025"/>
<evidence type="ECO:0000256" key="3">
    <source>
        <dbReference type="ARBA" id="ARBA00022723"/>
    </source>
</evidence>
<dbReference type="InterPro" id="IPR024079">
    <property type="entry name" value="MetalloPept_cat_dom_sf"/>
</dbReference>
<dbReference type="EC" id="3.4.24.16" evidence="9"/>
<dbReference type="eggNOG" id="COG0339">
    <property type="taxonomic scope" value="Bacteria"/>
</dbReference>
<dbReference type="InterPro" id="IPR045090">
    <property type="entry name" value="Pept_M3A_M3B"/>
</dbReference>
<evidence type="ECO:0000256" key="6">
    <source>
        <dbReference type="ARBA" id="ARBA00023049"/>
    </source>
</evidence>
<dbReference type="Gene3D" id="3.40.390.10">
    <property type="entry name" value="Collagenase (Catalytic Domain)"/>
    <property type="match status" value="1"/>
</dbReference>
<evidence type="ECO:0000256" key="5">
    <source>
        <dbReference type="ARBA" id="ARBA00022833"/>
    </source>
</evidence>
<keyword evidence="6 7" id="KW-0482">Metalloprotease</keyword>
<keyword evidence="3 7" id="KW-0479">Metal-binding</keyword>
<comment type="cofactor">
    <cofactor evidence="7">
        <name>Zn(2+)</name>
        <dbReference type="ChEBI" id="CHEBI:29105"/>
    </cofactor>
    <text evidence="7">Binds 1 zinc ion.</text>
</comment>
<feature type="domain" description="Peptidase M3A/M3B catalytic" evidence="8">
    <location>
        <begin position="209"/>
        <end position="631"/>
    </location>
</feature>
<protein>
    <submittedName>
        <fullName evidence="9">Neurolysin</fullName>
        <ecNumber evidence="9">3.4.24.16</ecNumber>
    </submittedName>
</protein>
<evidence type="ECO:0000256" key="1">
    <source>
        <dbReference type="ARBA" id="ARBA00006040"/>
    </source>
</evidence>